<name>A0ABS5RYE5_9HYPH</name>
<dbReference type="SMART" id="SM00895">
    <property type="entry name" value="FCD"/>
    <property type="match status" value="1"/>
</dbReference>
<proteinExistence type="predicted"/>
<dbReference type="SUPFAM" id="SSF48008">
    <property type="entry name" value="GntR ligand-binding domain-like"/>
    <property type="match status" value="1"/>
</dbReference>
<dbReference type="SMART" id="SM00345">
    <property type="entry name" value="HTH_GNTR"/>
    <property type="match status" value="1"/>
</dbReference>
<dbReference type="Gene3D" id="1.20.120.530">
    <property type="entry name" value="GntR ligand-binding domain-like"/>
    <property type="match status" value="1"/>
</dbReference>
<keyword evidence="1" id="KW-0805">Transcription regulation</keyword>
<dbReference type="Gene3D" id="1.10.10.10">
    <property type="entry name" value="Winged helix-like DNA-binding domain superfamily/Winged helix DNA-binding domain"/>
    <property type="match status" value="1"/>
</dbReference>
<evidence type="ECO:0000313" key="6">
    <source>
        <dbReference type="Proteomes" id="UP001297272"/>
    </source>
</evidence>
<keyword evidence="6" id="KW-1185">Reference proteome</keyword>
<evidence type="ECO:0000259" key="4">
    <source>
        <dbReference type="PROSITE" id="PS50949"/>
    </source>
</evidence>
<organism evidence="5 6">
    <name type="scientific">Tianweitania aestuarii</name>
    <dbReference type="NCBI Taxonomy" id="2814886"/>
    <lineage>
        <taxon>Bacteria</taxon>
        <taxon>Pseudomonadati</taxon>
        <taxon>Pseudomonadota</taxon>
        <taxon>Alphaproteobacteria</taxon>
        <taxon>Hyphomicrobiales</taxon>
        <taxon>Phyllobacteriaceae</taxon>
        <taxon>Tianweitania</taxon>
    </lineage>
</organism>
<dbReference type="PRINTS" id="PR00035">
    <property type="entry name" value="HTHGNTR"/>
</dbReference>
<dbReference type="PROSITE" id="PS50949">
    <property type="entry name" value="HTH_GNTR"/>
    <property type="match status" value="1"/>
</dbReference>
<keyword evidence="2" id="KW-0238">DNA-binding</keyword>
<dbReference type="InterPro" id="IPR036390">
    <property type="entry name" value="WH_DNA-bd_sf"/>
</dbReference>
<dbReference type="Proteomes" id="UP001297272">
    <property type="component" value="Unassembled WGS sequence"/>
</dbReference>
<dbReference type="InterPro" id="IPR011711">
    <property type="entry name" value="GntR_C"/>
</dbReference>
<accession>A0ABS5RYE5</accession>
<evidence type="ECO:0000256" key="2">
    <source>
        <dbReference type="ARBA" id="ARBA00023125"/>
    </source>
</evidence>
<gene>
    <name evidence="5" type="ORF">JYU29_15380</name>
</gene>
<dbReference type="InterPro" id="IPR000524">
    <property type="entry name" value="Tscrpt_reg_HTH_GntR"/>
</dbReference>
<reference evidence="5 6" key="1">
    <citation type="submission" date="2021-03" db="EMBL/GenBank/DDBJ databases">
        <title>Tianweitania aestuarii sp. nov., isolated from a tidal flat.</title>
        <authorList>
            <person name="Park S."/>
            <person name="Yoon J.-H."/>
        </authorList>
    </citation>
    <scope>NUCLEOTIDE SEQUENCE [LARGE SCALE GENOMIC DNA]</scope>
    <source>
        <strain evidence="5 6">BSSL-BM11</strain>
    </source>
</reference>
<dbReference type="InterPro" id="IPR008920">
    <property type="entry name" value="TF_FadR/GntR_C"/>
</dbReference>
<comment type="caution">
    <text evidence="5">The sequence shown here is derived from an EMBL/GenBank/DDBJ whole genome shotgun (WGS) entry which is preliminary data.</text>
</comment>
<dbReference type="SUPFAM" id="SSF46785">
    <property type="entry name" value="Winged helix' DNA-binding domain"/>
    <property type="match status" value="1"/>
</dbReference>
<evidence type="ECO:0000313" key="5">
    <source>
        <dbReference type="EMBL" id="MBS9722074.1"/>
    </source>
</evidence>
<sequence length="237" mass="26786">MKMFEFPSAGDRRYQQVAQDLIRCILAGEFAPGSRLPPERELAVRYEVSRATLREAMLALELMRHVEIRVGSGIFVLPQIGRNVSMSALDVPELEGPWEVLHARRVIEGEAAALAAERGTDAQIAAIGRALEIMAASINDVPRFDHADTEFHMLIAKASGNGIFETYVGHLWRMRESPMWDRWYSRTRSAANRRKSAAEHGLIQRAIHRRLPAAARTAMEAHLDTLAERFFDLRIEE</sequence>
<dbReference type="CDD" id="cd07377">
    <property type="entry name" value="WHTH_GntR"/>
    <property type="match status" value="1"/>
</dbReference>
<dbReference type="RefSeq" id="WP_213985729.1">
    <property type="nucleotide sequence ID" value="NZ_JAFMNX010000004.1"/>
</dbReference>
<dbReference type="PANTHER" id="PTHR43537:SF5">
    <property type="entry name" value="UXU OPERON TRANSCRIPTIONAL REGULATOR"/>
    <property type="match status" value="1"/>
</dbReference>
<dbReference type="EMBL" id="JAFMNX010000004">
    <property type="protein sequence ID" value="MBS9722074.1"/>
    <property type="molecule type" value="Genomic_DNA"/>
</dbReference>
<dbReference type="Pfam" id="PF07729">
    <property type="entry name" value="FCD"/>
    <property type="match status" value="1"/>
</dbReference>
<feature type="domain" description="HTH gntR-type" evidence="4">
    <location>
        <begin position="11"/>
        <end position="79"/>
    </location>
</feature>
<keyword evidence="3" id="KW-0804">Transcription</keyword>
<protein>
    <submittedName>
        <fullName evidence="5">FadR family transcriptional regulator</fullName>
    </submittedName>
</protein>
<dbReference type="InterPro" id="IPR036388">
    <property type="entry name" value="WH-like_DNA-bd_sf"/>
</dbReference>
<evidence type="ECO:0000256" key="1">
    <source>
        <dbReference type="ARBA" id="ARBA00023015"/>
    </source>
</evidence>
<dbReference type="PANTHER" id="PTHR43537">
    <property type="entry name" value="TRANSCRIPTIONAL REGULATOR, GNTR FAMILY"/>
    <property type="match status" value="1"/>
</dbReference>
<evidence type="ECO:0000256" key="3">
    <source>
        <dbReference type="ARBA" id="ARBA00023163"/>
    </source>
</evidence>
<dbReference type="Pfam" id="PF00392">
    <property type="entry name" value="GntR"/>
    <property type="match status" value="1"/>
</dbReference>